<proteinExistence type="predicted"/>
<dbReference type="RefSeq" id="WP_079411558.1">
    <property type="nucleotide sequence ID" value="NZ_MZGW01000002.1"/>
</dbReference>
<organism evidence="1 2">
    <name type="scientific">Alkalithermobacter paradoxus</name>
    <dbReference type="NCBI Taxonomy" id="29349"/>
    <lineage>
        <taxon>Bacteria</taxon>
        <taxon>Bacillati</taxon>
        <taxon>Bacillota</taxon>
        <taxon>Clostridia</taxon>
        <taxon>Peptostreptococcales</taxon>
        <taxon>Tepidibacteraceae</taxon>
        <taxon>Alkalithermobacter</taxon>
    </lineage>
</organism>
<dbReference type="SUPFAM" id="SSF51735">
    <property type="entry name" value="NAD(P)-binding Rossmann-fold domains"/>
    <property type="match status" value="1"/>
</dbReference>
<protein>
    <submittedName>
        <fullName evidence="1">L-lactate dehydrogenase</fullName>
        <ecNumber evidence="1">1.1.1.27</ecNumber>
    </submittedName>
</protein>
<dbReference type="EC" id="1.1.1.27" evidence="1"/>
<dbReference type="AlphaFoldDB" id="A0A1V4I933"/>
<dbReference type="InterPro" id="IPR036291">
    <property type="entry name" value="NAD(P)-bd_dom_sf"/>
</dbReference>
<dbReference type="GO" id="GO:0004459">
    <property type="term" value="F:L-lactate dehydrogenase (NAD+) activity"/>
    <property type="evidence" value="ECO:0007669"/>
    <property type="project" value="UniProtKB-EC"/>
</dbReference>
<comment type="caution">
    <text evidence="1">The sequence shown here is derived from an EMBL/GenBank/DDBJ whole genome shotgun (WGS) entry which is preliminary data.</text>
</comment>
<dbReference type="GO" id="GO:0006089">
    <property type="term" value="P:lactate metabolic process"/>
    <property type="evidence" value="ECO:0007669"/>
    <property type="project" value="TreeGrafter"/>
</dbReference>
<reference evidence="1 2" key="1">
    <citation type="submission" date="2017-03" db="EMBL/GenBank/DDBJ databases">
        <title>Genome sequence of Clostridium thermoalcaliphilum DSM 7309.</title>
        <authorList>
            <person name="Poehlein A."/>
            <person name="Daniel R."/>
        </authorList>
    </citation>
    <scope>NUCLEOTIDE SEQUENCE [LARGE SCALE GENOMIC DNA]</scope>
    <source>
        <strain evidence="1 2">DSM 7309</strain>
    </source>
</reference>
<dbReference type="PANTHER" id="PTHR43128">
    <property type="entry name" value="L-2-HYDROXYCARBOXYLATE DEHYDROGENASE (NAD(P)(+))"/>
    <property type="match status" value="1"/>
</dbReference>
<evidence type="ECO:0000313" key="2">
    <source>
        <dbReference type="Proteomes" id="UP000190140"/>
    </source>
</evidence>
<sequence length="414" mass="47044">MLYYKTNGKILISKFKYDNLQPITENDARKTRGYIYVLNKQNPLYSRKTFCICHPSLMFLENEDINLLQKKDTQFNDIPKWILGKIKERKVVSINTEYPNWEEVLNYKHPQKWRINIIGLGDVGGTLLTGLRMLGGDCISSIGIYGNDMNGLMRWEYEANQIVDPFNEDNYPDVKIINESDIFDCDMFVFCASKNVPKVGSDVKDVRMAQFEENSKIINVYARKARESNFKGIFAVVSDPVDLLCKVAFLESNKDSDENMDFKGLSSDQIRGYGLGVMNARALYYSKQNPDTIYYANEGRAFGPHGEGLIIADSIQSYDEELSSYLTQKALNANMEVRKTGFKPYIAPALSSGALSIIATIKGKWHYSSTYMGGVFMGSKNRLNPSGTEIEALDMPDKLIKRIETTYQNLKSIL</sequence>
<gene>
    <name evidence="1" type="primary">ldh</name>
    <name evidence="1" type="ORF">CLOTH_08710</name>
</gene>
<dbReference type="STRING" id="29349.CLOTH_08710"/>
<dbReference type="OrthoDB" id="1704578at2"/>
<accession>A0A1V4I933</accession>
<dbReference type="Proteomes" id="UP000190140">
    <property type="component" value="Unassembled WGS sequence"/>
</dbReference>
<keyword evidence="2" id="KW-1185">Reference proteome</keyword>
<dbReference type="EMBL" id="MZGW01000002">
    <property type="protein sequence ID" value="OPJ56466.1"/>
    <property type="molecule type" value="Genomic_DNA"/>
</dbReference>
<name>A0A1V4I933_9FIRM</name>
<dbReference type="PANTHER" id="PTHR43128:SF16">
    <property type="entry name" value="L-LACTATE DEHYDROGENASE"/>
    <property type="match status" value="1"/>
</dbReference>
<evidence type="ECO:0000313" key="1">
    <source>
        <dbReference type="EMBL" id="OPJ56466.1"/>
    </source>
</evidence>
<dbReference type="Gene3D" id="3.40.50.720">
    <property type="entry name" value="NAD(P)-binding Rossmann-like Domain"/>
    <property type="match status" value="1"/>
</dbReference>
<keyword evidence="1" id="KW-0560">Oxidoreductase</keyword>